<proteinExistence type="predicted"/>
<dbReference type="InterPro" id="IPR016024">
    <property type="entry name" value="ARM-type_fold"/>
</dbReference>
<dbReference type="SMART" id="SM00567">
    <property type="entry name" value="EZ_HEAT"/>
    <property type="match status" value="4"/>
</dbReference>
<reference evidence="1 2" key="1">
    <citation type="submission" date="2015-09" db="EMBL/GenBank/DDBJ databases">
        <title>Sorangium comparison.</title>
        <authorList>
            <person name="Zaburannyi N."/>
            <person name="Bunk B."/>
            <person name="Overmann J."/>
            <person name="Mueller R."/>
        </authorList>
    </citation>
    <scope>NUCLEOTIDE SEQUENCE [LARGE SCALE GENOMIC DNA]</scope>
    <source>
        <strain evidence="1 2">So ceGT47</strain>
    </source>
</reference>
<organism evidence="1 2">
    <name type="scientific">Sorangium cellulosum</name>
    <name type="common">Polyangium cellulosum</name>
    <dbReference type="NCBI Taxonomy" id="56"/>
    <lineage>
        <taxon>Bacteria</taxon>
        <taxon>Pseudomonadati</taxon>
        <taxon>Myxococcota</taxon>
        <taxon>Polyangia</taxon>
        <taxon>Polyangiales</taxon>
        <taxon>Polyangiaceae</taxon>
        <taxon>Sorangium</taxon>
    </lineage>
</organism>
<gene>
    <name evidence="1" type="ORF">SOCEGT47_055530</name>
</gene>
<dbReference type="EMBL" id="CP012670">
    <property type="protein sequence ID" value="AUX25012.1"/>
    <property type="molecule type" value="Genomic_DNA"/>
</dbReference>
<dbReference type="Pfam" id="PF13646">
    <property type="entry name" value="HEAT_2"/>
    <property type="match status" value="1"/>
</dbReference>
<evidence type="ECO:0000313" key="1">
    <source>
        <dbReference type="EMBL" id="AUX25012.1"/>
    </source>
</evidence>
<name>A0A4V0NE57_SORCE</name>
<dbReference type="Gene3D" id="1.25.10.10">
    <property type="entry name" value="Leucine-rich Repeat Variant"/>
    <property type="match status" value="1"/>
</dbReference>
<dbReference type="InterPro" id="IPR004155">
    <property type="entry name" value="PBS_lyase_HEAT"/>
</dbReference>
<evidence type="ECO:0008006" key="3">
    <source>
        <dbReference type="Google" id="ProtNLM"/>
    </source>
</evidence>
<dbReference type="AlphaFoldDB" id="A0A4V0NE57"/>
<evidence type="ECO:0000313" key="2">
    <source>
        <dbReference type="Proteomes" id="UP000295781"/>
    </source>
</evidence>
<dbReference type="Proteomes" id="UP000295781">
    <property type="component" value="Chromosome"/>
</dbReference>
<protein>
    <recommendedName>
        <fullName evidence="3">HEAT repeat domain-containing protein</fullName>
    </recommendedName>
</protein>
<accession>A0A4V0NE57</accession>
<sequence length="627" mass="68687">MSPGVRPLHELREEARSALARNDLVRARDALLGALQHTIAREEDYVAMTDELREVLVRLGEPRAALTVAWYAGSELTQRPLVPHVPPIDRARTALAWAEREQDPERQRRLYARAADEYEAAGLVAQAAIARERGQDFARARALWSRLAQLLSSSGADLYAAGLARFNLARTSLRTGDAAAAREAVFASVHLLEEAADRYETIGQRERAFDCYQVLIAVGRESGAFEHVLEGYVNVIRILREDHLRYYALQSYEEAVAVAERQGEIAAAATLAREMAAYARKEGLAAVANFAVLAQARLWQEVSAVSQRRAAPPEIAENALLAAVIALGEAGQYSKVGGVYRALTALPIDEARKGHYARAGARYVDAQDLPIDAAPLPAHLRHELGFPDVWHIDLVEWEQAGSASQACGDIVLDPAQWSEVTRRRAMLARLTALGVERSAPDGAPASAAPERAPAQQLVTLAEQLATVELYTILSPLEHLFRRPEPKIRVAVARALSRFFYKRTFITLREALADPDPTVVHEAARALEGIHFPHAFDPLARIYREAQAPAVRASAVRAIAKIDTLEAAEMLLGILQHEGSEERVAAVEALKRARGMKFVDLARGSLAELPSSTQAVVREILQGRGINA</sequence>
<dbReference type="SUPFAM" id="SSF48371">
    <property type="entry name" value="ARM repeat"/>
    <property type="match status" value="1"/>
</dbReference>
<dbReference type="InterPro" id="IPR011989">
    <property type="entry name" value="ARM-like"/>
</dbReference>
<dbReference type="OrthoDB" id="5480429at2"/>
<dbReference type="RefSeq" id="WP_129351659.1">
    <property type="nucleotide sequence ID" value="NZ_CP012670.1"/>
</dbReference>